<dbReference type="CDD" id="cd04301">
    <property type="entry name" value="NAT_SF"/>
    <property type="match status" value="1"/>
</dbReference>
<evidence type="ECO:0000259" key="1">
    <source>
        <dbReference type="PROSITE" id="PS51186"/>
    </source>
</evidence>
<dbReference type="Pfam" id="PF00583">
    <property type="entry name" value="Acetyltransf_1"/>
    <property type="match status" value="1"/>
</dbReference>
<organism evidence="2 3">
    <name type="scientific">Marinococcus halophilus</name>
    <dbReference type="NCBI Taxonomy" id="1371"/>
    <lineage>
        <taxon>Bacteria</taxon>
        <taxon>Bacillati</taxon>
        <taxon>Bacillota</taxon>
        <taxon>Bacilli</taxon>
        <taxon>Bacillales</taxon>
        <taxon>Bacillaceae</taxon>
        <taxon>Marinococcus</taxon>
    </lineage>
</organism>
<dbReference type="Proteomes" id="UP000321051">
    <property type="component" value="Unassembled WGS sequence"/>
</dbReference>
<feature type="domain" description="N-acetyltransferase" evidence="1">
    <location>
        <begin position="12"/>
        <end position="210"/>
    </location>
</feature>
<gene>
    <name evidence="2" type="ORF">MHA01_28260</name>
</gene>
<dbReference type="InterPro" id="IPR000182">
    <property type="entry name" value="GNAT_dom"/>
</dbReference>
<accession>A0A510YBA0</accession>
<protein>
    <recommendedName>
        <fullName evidence="1">N-acetyltransferase domain-containing protein</fullName>
    </recommendedName>
</protein>
<evidence type="ECO:0000313" key="2">
    <source>
        <dbReference type="EMBL" id="GEK59921.1"/>
    </source>
</evidence>
<dbReference type="InterPro" id="IPR016181">
    <property type="entry name" value="Acyl_CoA_acyltransferase"/>
</dbReference>
<sequence length="215" mass="24892">METQNEKIGQNVTIRPVHHEDIPAIHEIAVLGFGKNIAFHPEHYESQIEQFPDGQRCVEYNDRIVGASGSLLVHAQQFQDDHQLSGICDNGYIRNHDPTGLHLYGIEVVVHPDYRHLKIGQKLYDERKRLTRKLNVQSIVIGGRMPYYHKYQNELTPDQYATKVINRELYDPVMTFQLKSGFVFRRILTNYIPEDQASGTNAALMEWENKAYTKV</sequence>
<comment type="caution">
    <text evidence="2">The sequence shown here is derived from an EMBL/GenBank/DDBJ whole genome shotgun (WGS) entry which is preliminary data.</text>
</comment>
<keyword evidence="3" id="KW-1185">Reference proteome</keyword>
<reference evidence="2 3" key="1">
    <citation type="submission" date="2019-07" db="EMBL/GenBank/DDBJ databases">
        <title>Whole genome shotgun sequence of Marinococcus halophilus NBRC 102359.</title>
        <authorList>
            <person name="Hosoyama A."/>
            <person name="Uohara A."/>
            <person name="Ohji S."/>
            <person name="Ichikawa N."/>
        </authorList>
    </citation>
    <scope>NUCLEOTIDE SEQUENCE [LARGE SCALE GENOMIC DNA]</scope>
    <source>
        <strain evidence="2 3">NBRC 102359</strain>
    </source>
</reference>
<proteinExistence type="predicted"/>
<dbReference type="SUPFAM" id="SSF55729">
    <property type="entry name" value="Acyl-CoA N-acyltransferases (Nat)"/>
    <property type="match status" value="1"/>
</dbReference>
<dbReference type="PROSITE" id="PS51186">
    <property type="entry name" value="GNAT"/>
    <property type="match status" value="1"/>
</dbReference>
<dbReference type="RefSeq" id="WP_094908946.1">
    <property type="nucleotide sequence ID" value="NZ_NPFA01000019.1"/>
</dbReference>
<dbReference type="EMBL" id="BJUN01000022">
    <property type="protein sequence ID" value="GEK59921.1"/>
    <property type="molecule type" value="Genomic_DNA"/>
</dbReference>
<dbReference type="Gene3D" id="3.40.630.30">
    <property type="match status" value="1"/>
</dbReference>
<dbReference type="OrthoDB" id="9811121at2"/>
<dbReference type="AlphaFoldDB" id="A0A510YBA0"/>
<dbReference type="GO" id="GO:0016747">
    <property type="term" value="F:acyltransferase activity, transferring groups other than amino-acyl groups"/>
    <property type="evidence" value="ECO:0007669"/>
    <property type="project" value="InterPro"/>
</dbReference>
<evidence type="ECO:0000313" key="3">
    <source>
        <dbReference type="Proteomes" id="UP000321051"/>
    </source>
</evidence>
<name>A0A510YBA0_MARHA</name>